<dbReference type="InterPro" id="IPR010227">
    <property type="entry name" value="NADH_Q_OxRdtase_chainM/4"/>
</dbReference>
<evidence type="ECO:0000256" key="2">
    <source>
        <dbReference type="ARBA" id="ARBA00009025"/>
    </source>
</evidence>
<dbReference type="PANTHER" id="PTHR43507">
    <property type="entry name" value="NADH-UBIQUINONE OXIDOREDUCTASE CHAIN 4"/>
    <property type="match status" value="1"/>
</dbReference>
<feature type="transmembrane region" description="Helical" evidence="9">
    <location>
        <begin position="112"/>
        <end position="130"/>
    </location>
</feature>
<feature type="transmembrane region" description="Helical" evidence="9">
    <location>
        <begin position="85"/>
        <end position="105"/>
    </location>
</feature>
<feature type="transmembrane region" description="Helical" evidence="9">
    <location>
        <begin position="333"/>
        <end position="351"/>
    </location>
</feature>
<dbReference type="PRINTS" id="PR01437">
    <property type="entry name" value="NUOXDRDTASE4"/>
</dbReference>
<keyword evidence="12" id="KW-0560">Oxidoreductase</keyword>
<evidence type="ECO:0000256" key="7">
    <source>
        <dbReference type="ARBA" id="ARBA00023136"/>
    </source>
</evidence>
<feature type="domain" description="NADH:quinone oxidoreductase/Mrp antiporter transmembrane" evidence="10">
    <location>
        <begin position="132"/>
        <end position="417"/>
    </location>
</feature>
<dbReference type="GO" id="GO:0008137">
    <property type="term" value="F:NADH dehydrogenase (ubiquinone) activity"/>
    <property type="evidence" value="ECO:0007669"/>
    <property type="project" value="InterPro"/>
</dbReference>
<feature type="transmembrane region" description="Helical" evidence="9">
    <location>
        <begin position="6"/>
        <end position="22"/>
    </location>
</feature>
<keyword evidence="3 8" id="KW-0812">Transmembrane</keyword>
<dbReference type="NCBIfam" id="TIGR01972">
    <property type="entry name" value="NDH_I_M"/>
    <property type="match status" value="1"/>
</dbReference>
<feature type="transmembrane region" description="Helical" evidence="9">
    <location>
        <begin position="302"/>
        <end position="321"/>
    </location>
</feature>
<evidence type="ECO:0000256" key="1">
    <source>
        <dbReference type="ARBA" id="ARBA00004127"/>
    </source>
</evidence>
<name>A0A964V2K4_9PROT</name>
<evidence type="ECO:0000256" key="6">
    <source>
        <dbReference type="ARBA" id="ARBA00023027"/>
    </source>
</evidence>
<dbReference type="GO" id="GO:0042773">
    <property type="term" value="P:ATP synthesis coupled electron transport"/>
    <property type="evidence" value="ECO:0007669"/>
    <property type="project" value="InterPro"/>
</dbReference>
<keyword evidence="6" id="KW-0520">NAD</keyword>
<feature type="transmembrane region" description="Helical" evidence="9">
    <location>
        <begin position="209"/>
        <end position="232"/>
    </location>
</feature>
<dbReference type="GO" id="GO:0048039">
    <property type="term" value="F:ubiquinone binding"/>
    <property type="evidence" value="ECO:0007669"/>
    <property type="project" value="TreeGrafter"/>
</dbReference>
<feature type="transmembrane region" description="Helical" evidence="9">
    <location>
        <begin position="273"/>
        <end position="295"/>
    </location>
</feature>
<dbReference type="EMBL" id="RGET01000018">
    <property type="protein sequence ID" value="NBN87851.1"/>
    <property type="molecule type" value="Genomic_DNA"/>
</dbReference>
<evidence type="ECO:0000259" key="10">
    <source>
        <dbReference type="Pfam" id="PF00361"/>
    </source>
</evidence>
<dbReference type="GO" id="GO:0003954">
    <property type="term" value="F:NADH dehydrogenase activity"/>
    <property type="evidence" value="ECO:0007669"/>
    <property type="project" value="TreeGrafter"/>
</dbReference>
<evidence type="ECO:0000313" key="13">
    <source>
        <dbReference type="Proteomes" id="UP000713222"/>
    </source>
</evidence>
<dbReference type="InterPro" id="IPR000260">
    <property type="entry name" value="NADH4_N"/>
</dbReference>
<dbReference type="Pfam" id="PF01059">
    <property type="entry name" value="Oxidored_q5_N"/>
    <property type="match status" value="1"/>
</dbReference>
<gene>
    <name evidence="12" type="ORF">EBV32_02010</name>
</gene>
<feature type="transmembrane region" description="Helical" evidence="9">
    <location>
        <begin position="244"/>
        <end position="267"/>
    </location>
</feature>
<sequence>MNFPILSFLTFFPLVGVIFILLRRGSDEVVERSSKTISILVSLINFVVSLFLWSKFDPANPGFQFVEETQWIKNFVSYKMGIDGISIFLVLLTTFISPLCIFAAINSLKKRIKEFLIAILIMQTFMIGVFCALDLFLFFLFFEGGLIPMFLIIGIWGGERRVYSALKFFLYTFLGSIFMLIAIIAIYWNMNTLDLVKLMGTKIPENLQYWMWFGFFISLAVKLPMWPVHTWLPDAHVEAPTPGSVILAAILLKISGYGFIRFSLGLFPIASHYFATFVFVLSVIAIIYASLVALMQKDMKKLIAYSSVAHMGYVTIGIFSFTKQGIDGAIFQMISHGLISSSLFLCVGVLYDRVHSRLIQDYSGVVNIMPKFALVFIFSSLANVGLPGTSGFVGEFLTLIGTFKVNYIVSILAATGVILSAAYSLWLCKRVVFGEFKVNNHGEKLLDLDATEIVILFMLMILTIVFGVYPNLILEPISSSVDLVVKNMGAIK</sequence>
<feature type="transmembrane region" description="Helical" evidence="9">
    <location>
        <begin position="405"/>
        <end position="427"/>
    </location>
</feature>
<dbReference type="Proteomes" id="UP000713222">
    <property type="component" value="Unassembled WGS sequence"/>
</dbReference>
<evidence type="ECO:0000256" key="3">
    <source>
        <dbReference type="ARBA" id="ARBA00022692"/>
    </source>
</evidence>
<dbReference type="Pfam" id="PF00361">
    <property type="entry name" value="Proton_antipo_M"/>
    <property type="match status" value="1"/>
</dbReference>
<feature type="domain" description="NADH:ubiquinone oxidoreductase chain 4 N-terminal" evidence="11">
    <location>
        <begin position="38"/>
        <end position="127"/>
    </location>
</feature>
<evidence type="ECO:0000256" key="5">
    <source>
        <dbReference type="ARBA" id="ARBA00022989"/>
    </source>
</evidence>
<accession>A0A964V2K4</accession>
<keyword evidence="7 9" id="KW-0472">Membrane</keyword>
<evidence type="ECO:0000313" key="12">
    <source>
        <dbReference type="EMBL" id="NBN87851.1"/>
    </source>
</evidence>
<evidence type="ECO:0000259" key="11">
    <source>
        <dbReference type="Pfam" id="PF01059"/>
    </source>
</evidence>
<comment type="subcellular location">
    <subcellularLocation>
        <location evidence="1">Endomembrane system</location>
        <topology evidence="1">Multi-pass membrane protein</topology>
    </subcellularLocation>
    <subcellularLocation>
        <location evidence="8">Membrane</location>
        <topology evidence="8">Multi-pass membrane protein</topology>
    </subcellularLocation>
</comment>
<dbReference type="EC" id="1.6.5.11" evidence="12"/>
<dbReference type="InterPro" id="IPR003918">
    <property type="entry name" value="NADH_UbQ_OxRdtase"/>
</dbReference>
<dbReference type="NCBIfam" id="NF004501">
    <property type="entry name" value="PRK05846.1-5"/>
    <property type="match status" value="1"/>
</dbReference>
<feature type="transmembrane region" description="Helical" evidence="9">
    <location>
        <begin position="372"/>
        <end position="393"/>
    </location>
</feature>
<feature type="transmembrane region" description="Helical" evidence="9">
    <location>
        <begin position="136"/>
        <end position="156"/>
    </location>
</feature>
<comment type="similarity">
    <text evidence="2">Belongs to the complex I subunit 4 family.</text>
</comment>
<organism evidence="12 13">
    <name type="scientific">Candidatus Fonsibacter lacus</name>
    <dbReference type="NCBI Taxonomy" id="2576439"/>
    <lineage>
        <taxon>Bacteria</taxon>
        <taxon>Pseudomonadati</taxon>
        <taxon>Pseudomonadota</taxon>
        <taxon>Alphaproteobacteria</taxon>
        <taxon>Candidatus Pelagibacterales</taxon>
        <taxon>Candidatus Pelagibacterales incertae sedis</taxon>
        <taxon>Candidatus Fonsibacter</taxon>
    </lineage>
</organism>
<comment type="caution">
    <text evidence="12">The sequence shown here is derived from an EMBL/GenBank/DDBJ whole genome shotgun (WGS) entry which is preliminary data.</text>
</comment>
<feature type="transmembrane region" description="Helical" evidence="9">
    <location>
        <begin position="34"/>
        <end position="53"/>
    </location>
</feature>
<evidence type="ECO:0000256" key="4">
    <source>
        <dbReference type="ARBA" id="ARBA00022967"/>
    </source>
</evidence>
<proteinExistence type="inferred from homology"/>
<dbReference type="NCBIfam" id="NF004499">
    <property type="entry name" value="PRK05846.1-3"/>
    <property type="match status" value="1"/>
</dbReference>
<feature type="transmembrane region" description="Helical" evidence="9">
    <location>
        <begin position="448"/>
        <end position="469"/>
    </location>
</feature>
<reference evidence="12" key="1">
    <citation type="submission" date="2018-10" db="EMBL/GenBank/DDBJ databases">
        <title>Iterative Subtractive Binning of Freshwater Chronoseries Metagenomes Recovers Nearly Complete Genomes from over Four Hundred Novel Species.</title>
        <authorList>
            <person name="Rodriguez-R L.M."/>
            <person name="Tsementzi D."/>
            <person name="Luo C."/>
            <person name="Konstantinidis K.T."/>
        </authorList>
    </citation>
    <scope>NUCLEOTIDE SEQUENCE</scope>
    <source>
        <strain evidence="12">WB7_6_001</strain>
    </source>
</reference>
<keyword evidence="4" id="KW-1278">Translocase</keyword>
<dbReference type="AlphaFoldDB" id="A0A964V2K4"/>
<evidence type="ECO:0000256" key="8">
    <source>
        <dbReference type="RuleBase" id="RU000320"/>
    </source>
</evidence>
<feature type="transmembrane region" description="Helical" evidence="9">
    <location>
        <begin position="168"/>
        <end position="189"/>
    </location>
</feature>
<dbReference type="GO" id="GO:0012505">
    <property type="term" value="C:endomembrane system"/>
    <property type="evidence" value="ECO:0007669"/>
    <property type="project" value="UniProtKB-SubCell"/>
</dbReference>
<protein>
    <submittedName>
        <fullName evidence="12">NADH-quinone oxidoreductase subunit M</fullName>
        <ecNumber evidence="12">1.6.5.11</ecNumber>
    </submittedName>
</protein>
<evidence type="ECO:0000256" key="9">
    <source>
        <dbReference type="SAM" id="Phobius"/>
    </source>
</evidence>
<keyword evidence="5 9" id="KW-1133">Transmembrane helix</keyword>
<dbReference type="GO" id="GO:0015990">
    <property type="term" value="P:electron transport coupled proton transport"/>
    <property type="evidence" value="ECO:0007669"/>
    <property type="project" value="TreeGrafter"/>
</dbReference>
<dbReference type="InterPro" id="IPR001750">
    <property type="entry name" value="ND/Mrp_TM"/>
</dbReference>
<dbReference type="PANTHER" id="PTHR43507:SF1">
    <property type="entry name" value="NADH-UBIQUINONE OXIDOREDUCTASE CHAIN 4"/>
    <property type="match status" value="1"/>
</dbReference>
<dbReference type="GO" id="GO:0016020">
    <property type="term" value="C:membrane"/>
    <property type="evidence" value="ECO:0007669"/>
    <property type="project" value="UniProtKB-SubCell"/>
</dbReference>